<comment type="caution">
    <text evidence="2">The sequence shown here is derived from an EMBL/GenBank/DDBJ whole genome shotgun (WGS) entry which is preliminary data.</text>
</comment>
<dbReference type="InterPro" id="IPR008966">
    <property type="entry name" value="Adhesion_dom_sf"/>
</dbReference>
<proteinExistence type="predicted"/>
<sequence length="173" mass="17646">MASFGANAAGTDLEVYLTGSVTESTCEPGLWVDGVEISNAVVNVDSVTKTEASNSSAEGAVGTAKQFFIAPSNNVSCTVPTSAQMLIQGDALVGLAKSSVLKNTAGNIDNMGMLLTHNGADVLINSINSFAGVDIDTATGAVQFEAQMYHTDTADVTDAGTVAAPVTFVVTYQ</sequence>
<accession>A0ABQ6F012</accession>
<evidence type="ECO:0000259" key="1">
    <source>
        <dbReference type="Pfam" id="PF00419"/>
    </source>
</evidence>
<dbReference type="SUPFAM" id="SSF49401">
    <property type="entry name" value="Bacterial adhesins"/>
    <property type="match status" value="1"/>
</dbReference>
<name>A0ABQ6F012_9VIBR</name>
<gene>
    <name evidence="2" type="ORF">GCM10007938_26040</name>
</gene>
<dbReference type="Gene3D" id="2.60.40.1090">
    <property type="entry name" value="Fimbrial-type adhesion domain"/>
    <property type="match status" value="1"/>
</dbReference>
<organism evidence="2 3">
    <name type="scientific">Vibrio zhanjiangensis</name>
    <dbReference type="NCBI Taxonomy" id="1046128"/>
    <lineage>
        <taxon>Bacteria</taxon>
        <taxon>Pseudomonadati</taxon>
        <taxon>Pseudomonadota</taxon>
        <taxon>Gammaproteobacteria</taxon>
        <taxon>Vibrionales</taxon>
        <taxon>Vibrionaceae</taxon>
        <taxon>Vibrio</taxon>
    </lineage>
</organism>
<dbReference type="Pfam" id="PF00419">
    <property type="entry name" value="Fimbrial"/>
    <property type="match status" value="1"/>
</dbReference>
<dbReference type="InterPro" id="IPR036937">
    <property type="entry name" value="Adhesion_dom_fimbrial_sf"/>
</dbReference>
<dbReference type="Proteomes" id="UP001157138">
    <property type="component" value="Unassembled WGS sequence"/>
</dbReference>
<dbReference type="InterPro" id="IPR000259">
    <property type="entry name" value="Adhesion_dom_fimbrial"/>
</dbReference>
<evidence type="ECO:0000313" key="2">
    <source>
        <dbReference type="EMBL" id="GLT18823.1"/>
    </source>
</evidence>
<evidence type="ECO:0000313" key="3">
    <source>
        <dbReference type="Proteomes" id="UP001157138"/>
    </source>
</evidence>
<dbReference type="EMBL" id="BSPW01000054">
    <property type="protein sequence ID" value="GLT18823.1"/>
    <property type="molecule type" value="Genomic_DNA"/>
</dbReference>
<protein>
    <recommendedName>
        <fullName evidence="1">Fimbrial-type adhesion domain-containing protein</fullName>
    </recommendedName>
</protein>
<reference evidence="3" key="1">
    <citation type="journal article" date="2019" name="Int. J. Syst. Evol. Microbiol.">
        <title>The Global Catalogue of Microorganisms (GCM) 10K type strain sequencing project: providing services to taxonomists for standard genome sequencing and annotation.</title>
        <authorList>
            <consortium name="The Broad Institute Genomics Platform"/>
            <consortium name="The Broad Institute Genome Sequencing Center for Infectious Disease"/>
            <person name="Wu L."/>
            <person name="Ma J."/>
        </authorList>
    </citation>
    <scope>NUCLEOTIDE SEQUENCE [LARGE SCALE GENOMIC DNA]</scope>
    <source>
        <strain evidence="3">NBRC 108723</strain>
    </source>
</reference>
<feature type="domain" description="Fimbrial-type adhesion" evidence="1">
    <location>
        <begin position="38"/>
        <end position="173"/>
    </location>
</feature>
<keyword evidence="3" id="KW-1185">Reference proteome</keyword>